<evidence type="ECO:0000313" key="4">
    <source>
        <dbReference type="RefSeq" id="XP_021859071.2"/>
    </source>
</evidence>
<dbReference type="GeneID" id="110798213"/>
<feature type="region of interest" description="Disordered" evidence="1">
    <location>
        <begin position="358"/>
        <end position="435"/>
    </location>
</feature>
<proteinExistence type="predicted"/>
<dbReference type="KEGG" id="soe:110798213"/>
<reference evidence="4" key="2">
    <citation type="submission" date="2025-08" db="UniProtKB">
        <authorList>
            <consortium name="RefSeq"/>
        </authorList>
    </citation>
    <scope>IDENTIFICATION</scope>
    <source>
        <tissue evidence="4">Leaf</tissue>
    </source>
</reference>
<dbReference type="InterPro" id="IPR018289">
    <property type="entry name" value="MULE_transposase_dom"/>
</dbReference>
<protein>
    <submittedName>
        <fullName evidence="4">PKS-NRPS hybrid synthetase cheA-like</fullName>
    </submittedName>
</protein>
<dbReference type="RefSeq" id="XP_021859071.2">
    <property type="nucleotide sequence ID" value="XM_022003379.2"/>
</dbReference>
<dbReference type="PANTHER" id="PTHR31569">
    <property type="entry name" value="SWIM-TYPE DOMAIN-CONTAINING PROTEIN"/>
    <property type="match status" value="1"/>
</dbReference>
<dbReference type="Pfam" id="PF10551">
    <property type="entry name" value="MULE"/>
    <property type="match status" value="1"/>
</dbReference>
<dbReference type="CDD" id="cd22744">
    <property type="entry name" value="OTU"/>
    <property type="match status" value="1"/>
</dbReference>
<dbReference type="InterPro" id="IPR052579">
    <property type="entry name" value="Zinc_finger_SWIM"/>
</dbReference>
<dbReference type="PANTHER" id="PTHR31569:SF4">
    <property type="entry name" value="SWIM-TYPE DOMAIN-CONTAINING PROTEIN"/>
    <property type="match status" value="1"/>
</dbReference>
<reference evidence="3" key="1">
    <citation type="journal article" date="2021" name="Nat. Commun.">
        <title>Genomic analyses provide insights into spinach domestication and the genetic basis of agronomic traits.</title>
        <authorList>
            <person name="Cai X."/>
            <person name="Sun X."/>
            <person name="Xu C."/>
            <person name="Sun H."/>
            <person name="Wang X."/>
            <person name="Ge C."/>
            <person name="Zhang Z."/>
            <person name="Wang Q."/>
            <person name="Fei Z."/>
            <person name="Jiao C."/>
            <person name="Wang Q."/>
        </authorList>
    </citation>
    <scope>NUCLEOTIDE SEQUENCE [LARGE SCALE GENOMIC DNA]</scope>
    <source>
        <strain evidence="3">cv. Varoflay</strain>
    </source>
</reference>
<keyword evidence="3" id="KW-1185">Reference proteome</keyword>
<feature type="region of interest" description="Disordered" evidence="1">
    <location>
        <begin position="319"/>
        <end position="339"/>
    </location>
</feature>
<feature type="domain" description="MULE transposase" evidence="2">
    <location>
        <begin position="1"/>
        <end position="82"/>
    </location>
</feature>
<accession>A0A9R0J0N6</accession>
<dbReference type="Gene3D" id="3.90.70.80">
    <property type="match status" value="1"/>
</dbReference>
<evidence type="ECO:0000313" key="3">
    <source>
        <dbReference type="Proteomes" id="UP000813463"/>
    </source>
</evidence>
<dbReference type="Proteomes" id="UP000813463">
    <property type="component" value="Chromosome 4"/>
</dbReference>
<evidence type="ECO:0000256" key="1">
    <source>
        <dbReference type="SAM" id="MobiDB-lite"/>
    </source>
</evidence>
<name>A0A9R0J0N6_SPIOL</name>
<gene>
    <name evidence="4" type="primary">LOC110798213</name>
</gene>
<sequence length="643" mass="74258">MPFLEIVGVLPTGNFFAIGFAWLKDEQQGSYEWALGCVRQLFDPEKLPVAIVTDRELALMNAIDIVFPTSSHLLCTRHIQKNIENYVLKITKNKLIVKSFIKRWQRVVEADTIEMYRKRYREMVKAFARMPAVLNYVRSSWIEKYRNRFVRAYTMNVLHLGNRMTNRVESAHAALKAWLKTSTGSLDTIWPKIHSFLESQMTEIKAAFQRSQNKDPHMTILRIFMWLKGRVTHKALRLLDNEYKRVDEVRKDPNLCGCYMRYTHGLPCAHEMMEMEADSRSIGLCDIHPFWKTFKVGEYSPQDNSSDKFVFQCRHDIDKEPVPTAQPKGRPSTKNSTKRDLCSWEFTEQECAKYARTAYNRRGKTPQQYAHTSVRGRGRPPSHVPSRGRGNISVRGQARSNSSKVSSCGRGNPSVDGRGQSPSPDTRSKNNKGISPNIAPWVSDLPFYIVPHINYIHDVIGDGNCGYRVIARWTYGDEHRWPTIRQELATELENNFAFYSNVLHDGLGTLTSIKHYAGPAPKVHWMSLFETGTIIATKYNVVVVCFSISQSLTFLPLFAEKGKSYLNQIFTLGFIQRMGHFIMIEMKEDFPLPPICPYWRRFHQSSVDGWNIPLESRIEQWQRLHQHRPSATQNRRGDSINID</sequence>
<evidence type="ECO:0000259" key="2">
    <source>
        <dbReference type="Pfam" id="PF10551"/>
    </source>
</evidence>
<organism evidence="3 4">
    <name type="scientific">Spinacia oleracea</name>
    <name type="common">Spinach</name>
    <dbReference type="NCBI Taxonomy" id="3562"/>
    <lineage>
        <taxon>Eukaryota</taxon>
        <taxon>Viridiplantae</taxon>
        <taxon>Streptophyta</taxon>
        <taxon>Embryophyta</taxon>
        <taxon>Tracheophyta</taxon>
        <taxon>Spermatophyta</taxon>
        <taxon>Magnoliopsida</taxon>
        <taxon>eudicotyledons</taxon>
        <taxon>Gunneridae</taxon>
        <taxon>Pentapetalae</taxon>
        <taxon>Caryophyllales</taxon>
        <taxon>Chenopodiaceae</taxon>
        <taxon>Chenopodioideae</taxon>
        <taxon>Anserineae</taxon>
        <taxon>Spinacia</taxon>
    </lineage>
</organism>